<dbReference type="EMBL" id="AP014946">
    <property type="protein sequence ID" value="BAT58940.1"/>
    <property type="molecule type" value="Genomic_DNA"/>
</dbReference>
<dbReference type="AlphaFoldDB" id="A0A0S3PSU1"/>
<feature type="region of interest" description="Disordered" evidence="1">
    <location>
        <begin position="1"/>
        <end position="21"/>
    </location>
</feature>
<sequence length="132" mass="14755">MNTPNPGQKPARTEEPNRSPEEAAAMVANVEGEIRDFVRRDVQTPRREQPENQPQNLNALIERVGGTSIKELDQLISELTVVRDYLKSEGERVQREIANYAQVSQAAMSSAKVILDSMGQWKTAVTPPRDRG</sequence>
<keyword evidence="3" id="KW-1185">Reference proteome</keyword>
<dbReference type="Proteomes" id="UP000236884">
    <property type="component" value="Chromosome"/>
</dbReference>
<reference evidence="2 3" key="1">
    <citation type="submission" date="2015-08" db="EMBL/GenBank/DDBJ databases">
        <title>Investigation of the bacterial diversity of lava forest soil.</title>
        <authorList>
            <person name="Lee J.S."/>
        </authorList>
    </citation>
    <scope>NUCLEOTIDE SEQUENCE [LARGE SCALE GENOMIC DNA]</scope>
    <source>
        <strain evidence="2 3">GJW-30</strain>
    </source>
</reference>
<gene>
    <name evidence="2" type="ORF">GJW-30_1_01468</name>
</gene>
<name>A0A0S3PSU1_9BRAD</name>
<organism evidence="2 3">
    <name type="scientific">Variibacter gotjawalensis</name>
    <dbReference type="NCBI Taxonomy" id="1333996"/>
    <lineage>
        <taxon>Bacteria</taxon>
        <taxon>Pseudomonadati</taxon>
        <taxon>Pseudomonadota</taxon>
        <taxon>Alphaproteobacteria</taxon>
        <taxon>Hyphomicrobiales</taxon>
        <taxon>Nitrobacteraceae</taxon>
        <taxon>Variibacter</taxon>
    </lineage>
</organism>
<evidence type="ECO:0000313" key="3">
    <source>
        <dbReference type="Proteomes" id="UP000236884"/>
    </source>
</evidence>
<feature type="compositionally biased region" description="Basic and acidic residues" evidence="1">
    <location>
        <begin position="11"/>
        <end position="21"/>
    </location>
</feature>
<dbReference type="KEGG" id="vgo:GJW-30_1_01468"/>
<evidence type="ECO:0000256" key="1">
    <source>
        <dbReference type="SAM" id="MobiDB-lite"/>
    </source>
</evidence>
<evidence type="ECO:0000313" key="2">
    <source>
        <dbReference type="EMBL" id="BAT58940.1"/>
    </source>
</evidence>
<protein>
    <submittedName>
        <fullName evidence="2">Uncharacterized protein</fullName>
    </submittedName>
</protein>
<dbReference type="RefSeq" id="WP_245408683.1">
    <property type="nucleotide sequence ID" value="NZ_AP014946.1"/>
</dbReference>
<proteinExistence type="predicted"/>
<accession>A0A0S3PSU1</accession>